<dbReference type="EC" id="2.3.1.4" evidence="2"/>
<dbReference type="EMBL" id="JAXCGZ010000121">
    <property type="protein sequence ID" value="KAK7086645.1"/>
    <property type="molecule type" value="Genomic_DNA"/>
</dbReference>
<gene>
    <name evidence="2" type="primary">GNPNAT1_2</name>
    <name evidence="2" type="ORF">SK128_020100</name>
</gene>
<dbReference type="AlphaFoldDB" id="A0AAN9FWK2"/>
<evidence type="ECO:0000256" key="1">
    <source>
        <dbReference type="SAM" id="MobiDB-lite"/>
    </source>
</evidence>
<keyword evidence="2" id="KW-0808">Transferase</keyword>
<keyword evidence="3" id="KW-1185">Reference proteome</keyword>
<keyword evidence="2" id="KW-0012">Acyltransferase</keyword>
<sequence length="89" mass="10064">MNSSVSKFYKDKYKPSVGPEELEEPLYDPVLLNKLDWSNVKHMKNGVTSAAPGEGLRVRPLCKGDYDKGFLQLLAQLTKMGDVSREKFE</sequence>
<proteinExistence type="predicted"/>
<reference evidence="2 3" key="1">
    <citation type="submission" date="2023-11" db="EMBL/GenBank/DDBJ databases">
        <title>Halocaridina rubra genome assembly.</title>
        <authorList>
            <person name="Smith C."/>
        </authorList>
    </citation>
    <scope>NUCLEOTIDE SEQUENCE [LARGE SCALE GENOMIC DNA]</scope>
    <source>
        <strain evidence="2">EP-1</strain>
        <tissue evidence="2">Whole</tissue>
    </source>
</reference>
<dbReference type="GO" id="GO:0004343">
    <property type="term" value="F:glucosamine 6-phosphate N-acetyltransferase activity"/>
    <property type="evidence" value="ECO:0007669"/>
    <property type="project" value="UniProtKB-EC"/>
</dbReference>
<dbReference type="Gene3D" id="3.40.630.30">
    <property type="match status" value="1"/>
</dbReference>
<accession>A0AAN9FWK2</accession>
<comment type="caution">
    <text evidence="2">The sequence shown here is derived from an EMBL/GenBank/DDBJ whole genome shotgun (WGS) entry which is preliminary data.</text>
</comment>
<evidence type="ECO:0000313" key="3">
    <source>
        <dbReference type="Proteomes" id="UP001381693"/>
    </source>
</evidence>
<dbReference type="Proteomes" id="UP001381693">
    <property type="component" value="Unassembled WGS sequence"/>
</dbReference>
<feature type="region of interest" description="Disordered" evidence="1">
    <location>
        <begin position="1"/>
        <end position="20"/>
    </location>
</feature>
<organism evidence="2 3">
    <name type="scientific">Halocaridina rubra</name>
    <name type="common">Hawaiian red shrimp</name>
    <dbReference type="NCBI Taxonomy" id="373956"/>
    <lineage>
        <taxon>Eukaryota</taxon>
        <taxon>Metazoa</taxon>
        <taxon>Ecdysozoa</taxon>
        <taxon>Arthropoda</taxon>
        <taxon>Crustacea</taxon>
        <taxon>Multicrustacea</taxon>
        <taxon>Malacostraca</taxon>
        <taxon>Eumalacostraca</taxon>
        <taxon>Eucarida</taxon>
        <taxon>Decapoda</taxon>
        <taxon>Pleocyemata</taxon>
        <taxon>Caridea</taxon>
        <taxon>Atyoidea</taxon>
        <taxon>Atyidae</taxon>
        <taxon>Halocaridina</taxon>
    </lineage>
</organism>
<feature type="non-terminal residue" evidence="2">
    <location>
        <position position="89"/>
    </location>
</feature>
<name>A0AAN9FWK2_HALRR</name>
<protein>
    <submittedName>
        <fullName evidence="2">N-acetyltransferase</fullName>
        <ecNumber evidence="2">2.3.1.4</ecNumber>
    </submittedName>
</protein>
<evidence type="ECO:0000313" key="2">
    <source>
        <dbReference type="EMBL" id="KAK7086645.1"/>
    </source>
</evidence>